<proteinExistence type="inferred from homology"/>
<evidence type="ECO:0000256" key="1">
    <source>
        <dbReference type="ARBA" id="ARBA00004496"/>
    </source>
</evidence>
<evidence type="ECO:0000256" key="6">
    <source>
        <dbReference type="ARBA" id="ARBA00022723"/>
    </source>
</evidence>
<protein>
    <recommendedName>
        <fullName evidence="3">tRNA threonylcarbamoyladenosine biosynthesis protein TsaE</fullName>
    </recommendedName>
    <alternativeName>
        <fullName evidence="10">t(6)A37 threonylcarbamoyladenosine biosynthesis protein TsaE</fullName>
    </alternativeName>
</protein>
<dbReference type="SUPFAM" id="SSF52540">
    <property type="entry name" value="P-loop containing nucleoside triphosphate hydrolases"/>
    <property type="match status" value="1"/>
</dbReference>
<comment type="similarity">
    <text evidence="2">Belongs to the TsaE family.</text>
</comment>
<evidence type="ECO:0000256" key="7">
    <source>
        <dbReference type="ARBA" id="ARBA00022741"/>
    </source>
</evidence>
<organism evidence="11 12">
    <name type="scientific">Winogradskyella pelagia</name>
    <dbReference type="NCBI Taxonomy" id="2819984"/>
    <lineage>
        <taxon>Bacteria</taxon>
        <taxon>Pseudomonadati</taxon>
        <taxon>Bacteroidota</taxon>
        <taxon>Flavobacteriia</taxon>
        <taxon>Flavobacteriales</taxon>
        <taxon>Flavobacteriaceae</taxon>
        <taxon>Winogradskyella</taxon>
    </lineage>
</organism>
<dbReference type="InterPro" id="IPR027417">
    <property type="entry name" value="P-loop_NTPase"/>
</dbReference>
<evidence type="ECO:0000313" key="11">
    <source>
        <dbReference type="EMBL" id="MBO3116916.1"/>
    </source>
</evidence>
<accession>A0ABS3T2E2</accession>
<keyword evidence="9" id="KW-0460">Magnesium</keyword>
<keyword evidence="6" id="KW-0479">Metal-binding</keyword>
<evidence type="ECO:0000256" key="2">
    <source>
        <dbReference type="ARBA" id="ARBA00007599"/>
    </source>
</evidence>
<dbReference type="PANTHER" id="PTHR33540">
    <property type="entry name" value="TRNA THREONYLCARBAMOYLADENOSINE BIOSYNTHESIS PROTEIN TSAE"/>
    <property type="match status" value="1"/>
</dbReference>
<dbReference type="RefSeq" id="WP_208154278.1">
    <property type="nucleotide sequence ID" value="NZ_JAGEVF010000006.1"/>
</dbReference>
<name>A0ABS3T2E2_9FLAO</name>
<keyword evidence="5" id="KW-0819">tRNA processing</keyword>
<dbReference type="Proteomes" id="UP000676776">
    <property type="component" value="Unassembled WGS sequence"/>
</dbReference>
<dbReference type="NCBIfam" id="TIGR00150">
    <property type="entry name" value="T6A_YjeE"/>
    <property type="match status" value="1"/>
</dbReference>
<evidence type="ECO:0000256" key="9">
    <source>
        <dbReference type="ARBA" id="ARBA00022842"/>
    </source>
</evidence>
<comment type="caution">
    <text evidence="11">The sequence shown here is derived from an EMBL/GenBank/DDBJ whole genome shotgun (WGS) entry which is preliminary data.</text>
</comment>
<gene>
    <name evidence="11" type="primary">tsaE</name>
    <name evidence="11" type="ORF">J4050_09165</name>
</gene>
<dbReference type="InterPro" id="IPR003442">
    <property type="entry name" value="T6A_TsaE"/>
</dbReference>
<comment type="subcellular location">
    <subcellularLocation>
        <location evidence="1">Cytoplasm</location>
    </subcellularLocation>
</comment>
<evidence type="ECO:0000256" key="3">
    <source>
        <dbReference type="ARBA" id="ARBA00019010"/>
    </source>
</evidence>
<keyword evidence="8" id="KW-0067">ATP-binding</keyword>
<keyword evidence="7" id="KW-0547">Nucleotide-binding</keyword>
<evidence type="ECO:0000256" key="8">
    <source>
        <dbReference type="ARBA" id="ARBA00022840"/>
    </source>
</evidence>
<sequence>MNTVVFTYNLDEIEAVAVKVLSFLEKGMVLFQGDMGSGKTTFVSALLKSLGSSDSVSSPTFSIVNEYNLSNGSKVFHFDLYRIESLEEALNFGIEDYLNSNHWQFIEWPDRIKELIPNNAQSITIEHTENNKRSLKLTINKQSLTELNAMGKF</sequence>
<dbReference type="Pfam" id="PF02367">
    <property type="entry name" value="TsaE"/>
    <property type="match status" value="1"/>
</dbReference>
<keyword evidence="12" id="KW-1185">Reference proteome</keyword>
<dbReference type="Gene3D" id="3.40.50.300">
    <property type="entry name" value="P-loop containing nucleotide triphosphate hydrolases"/>
    <property type="match status" value="1"/>
</dbReference>
<keyword evidence="4" id="KW-0963">Cytoplasm</keyword>
<evidence type="ECO:0000256" key="5">
    <source>
        <dbReference type="ARBA" id="ARBA00022694"/>
    </source>
</evidence>
<dbReference type="EMBL" id="JAGEVF010000006">
    <property type="protein sequence ID" value="MBO3116916.1"/>
    <property type="molecule type" value="Genomic_DNA"/>
</dbReference>
<dbReference type="PANTHER" id="PTHR33540:SF2">
    <property type="entry name" value="TRNA THREONYLCARBAMOYLADENOSINE BIOSYNTHESIS PROTEIN TSAE"/>
    <property type="match status" value="1"/>
</dbReference>
<evidence type="ECO:0000256" key="4">
    <source>
        <dbReference type="ARBA" id="ARBA00022490"/>
    </source>
</evidence>
<evidence type="ECO:0000313" key="12">
    <source>
        <dbReference type="Proteomes" id="UP000676776"/>
    </source>
</evidence>
<reference evidence="11 12" key="1">
    <citation type="submission" date="2021-03" db="EMBL/GenBank/DDBJ databases">
        <title>Winogradskyella sp. nov., isolated from costal sediment.</title>
        <authorList>
            <person name="Gao C."/>
        </authorList>
    </citation>
    <scope>NUCLEOTIDE SEQUENCE [LARGE SCALE GENOMIC DNA]</scope>
    <source>
        <strain evidence="11 12">DF17</strain>
    </source>
</reference>
<evidence type="ECO:0000256" key="10">
    <source>
        <dbReference type="ARBA" id="ARBA00032441"/>
    </source>
</evidence>